<organism evidence="2 3">
    <name type="scientific">Hyphodiscus hymeniophilus</name>
    <dbReference type="NCBI Taxonomy" id="353542"/>
    <lineage>
        <taxon>Eukaryota</taxon>
        <taxon>Fungi</taxon>
        <taxon>Dikarya</taxon>
        <taxon>Ascomycota</taxon>
        <taxon>Pezizomycotina</taxon>
        <taxon>Leotiomycetes</taxon>
        <taxon>Helotiales</taxon>
        <taxon>Hyphodiscaceae</taxon>
        <taxon>Hyphodiscus</taxon>
    </lineage>
</organism>
<protein>
    <recommendedName>
        <fullName evidence="4">Transposase Tc1-like domain-containing protein</fullName>
    </recommendedName>
</protein>
<dbReference type="Proteomes" id="UP000785200">
    <property type="component" value="Unassembled WGS sequence"/>
</dbReference>
<evidence type="ECO:0000256" key="1">
    <source>
        <dbReference type="SAM" id="MobiDB-lite"/>
    </source>
</evidence>
<reference evidence="2" key="1">
    <citation type="submission" date="2019-07" db="EMBL/GenBank/DDBJ databases">
        <title>Hyphodiscus hymeniophilus genome sequencing and assembly.</title>
        <authorList>
            <person name="Kramer G."/>
            <person name="Nodwell J."/>
        </authorList>
    </citation>
    <scope>NUCLEOTIDE SEQUENCE</scope>
    <source>
        <strain evidence="2">ATCC 34498</strain>
    </source>
</reference>
<evidence type="ECO:0008006" key="4">
    <source>
        <dbReference type="Google" id="ProtNLM"/>
    </source>
</evidence>
<feature type="region of interest" description="Disordered" evidence="1">
    <location>
        <begin position="108"/>
        <end position="127"/>
    </location>
</feature>
<evidence type="ECO:0000313" key="2">
    <source>
        <dbReference type="EMBL" id="KAG0648120.1"/>
    </source>
</evidence>
<sequence length="275" mass="30776">MFLYLKIKCKAPGSHSKFPKIVIALRGAQCRSSDIHIHNRLQSTASSDITQRVMARTLEKETVTAIERAILTAQKAGKHADLHAIASIFNCTYQSVCYIRRRLEKHQRTGIDDRKRSGRKPLAGQERMAESVKTLLAQRPELDQKAISNYLFDEFGVRVCQATISRMLKKNAIPHKISNKLYKKSKLFTTDSEGKVTPVAEDNSREVAASALSSLPNGVYKSPYPPTNMLSAVTTFNNHVAGSYDQNRAALAMDITFHDSPNPETNMVNYMTPYS</sequence>
<name>A0A9P7AWG8_9HELO</name>
<comment type="caution">
    <text evidence="2">The sequence shown here is derived from an EMBL/GenBank/DDBJ whole genome shotgun (WGS) entry which is preliminary data.</text>
</comment>
<dbReference type="Pfam" id="PF13565">
    <property type="entry name" value="HTH_32"/>
    <property type="match status" value="1"/>
</dbReference>
<proteinExistence type="predicted"/>
<evidence type="ECO:0000313" key="3">
    <source>
        <dbReference type="Proteomes" id="UP000785200"/>
    </source>
</evidence>
<dbReference type="EMBL" id="VNKQ01000011">
    <property type="protein sequence ID" value="KAG0648120.1"/>
    <property type="molecule type" value="Genomic_DNA"/>
</dbReference>
<gene>
    <name evidence="2" type="ORF">D0Z07_5633</name>
</gene>
<keyword evidence="3" id="KW-1185">Reference proteome</keyword>
<dbReference type="InterPro" id="IPR009057">
    <property type="entry name" value="Homeodomain-like_sf"/>
</dbReference>
<accession>A0A9P7AWG8</accession>
<dbReference type="SUPFAM" id="SSF46689">
    <property type="entry name" value="Homeodomain-like"/>
    <property type="match status" value="1"/>
</dbReference>
<dbReference type="OrthoDB" id="3524915at2759"/>
<dbReference type="AlphaFoldDB" id="A0A9P7AWG8"/>